<dbReference type="OrthoDB" id="10573793at2759"/>
<evidence type="ECO:0000313" key="2">
    <source>
        <dbReference type="EMBL" id="GMF55383.1"/>
    </source>
</evidence>
<gene>
    <name evidence="2" type="ORF">Pfra01_002332100</name>
</gene>
<protein>
    <submittedName>
        <fullName evidence="2">Unnamed protein product</fullName>
    </submittedName>
</protein>
<evidence type="ECO:0000256" key="1">
    <source>
        <dbReference type="SAM" id="MobiDB-lite"/>
    </source>
</evidence>
<dbReference type="AlphaFoldDB" id="A0A9W6Y934"/>
<sequence>MLLTTTFTTTPDMRSMWQCDGALNDVDTSQATGGYVLAEGNNFDCVKTSNLPDPEGNIFIPTAAGDYQSTIGRNCEVNVLVVSGAFTSNSEDAAKAQLEAYEKQISATKVTAASKLSAATGNFGVGELESSSVAPAATSSSDSSTSQASTAPATTDTPQQDQVATEPPSTPAPAAPTAQSAATAAQTPSTNAPVATEGTSPDMPLGTVAPYADNSAAESSVLEWGDVMQGAASSRSG</sequence>
<name>A0A9W6Y934_9STRA</name>
<comment type="caution">
    <text evidence="2">The sequence shown here is derived from an EMBL/GenBank/DDBJ whole genome shotgun (WGS) entry which is preliminary data.</text>
</comment>
<reference evidence="2" key="1">
    <citation type="submission" date="2023-04" db="EMBL/GenBank/DDBJ databases">
        <title>Phytophthora fragariaefolia NBRC 109709.</title>
        <authorList>
            <person name="Ichikawa N."/>
            <person name="Sato H."/>
            <person name="Tonouchi N."/>
        </authorList>
    </citation>
    <scope>NUCLEOTIDE SEQUENCE</scope>
    <source>
        <strain evidence="2">NBRC 109709</strain>
    </source>
</reference>
<feature type="region of interest" description="Disordered" evidence="1">
    <location>
        <begin position="134"/>
        <end position="211"/>
    </location>
</feature>
<dbReference type="Proteomes" id="UP001165121">
    <property type="component" value="Unassembled WGS sequence"/>
</dbReference>
<accession>A0A9W6Y934</accession>
<dbReference type="InterPro" id="IPR012334">
    <property type="entry name" value="Pectin_lyas_fold"/>
</dbReference>
<dbReference type="Gene3D" id="2.160.20.10">
    <property type="entry name" value="Single-stranded right-handed beta-helix, Pectin lyase-like"/>
    <property type="match status" value="1"/>
</dbReference>
<proteinExistence type="predicted"/>
<feature type="compositionally biased region" description="Low complexity" evidence="1">
    <location>
        <begin position="175"/>
        <end position="193"/>
    </location>
</feature>
<dbReference type="EMBL" id="BSXT01003710">
    <property type="protein sequence ID" value="GMF55383.1"/>
    <property type="molecule type" value="Genomic_DNA"/>
</dbReference>
<keyword evidence="3" id="KW-1185">Reference proteome</keyword>
<evidence type="ECO:0000313" key="3">
    <source>
        <dbReference type="Proteomes" id="UP001165121"/>
    </source>
</evidence>
<organism evidence="2 3">
    <name type="scientific">Phytophthora fragariaefolia</name>
    <dbReference type="NCBI Taxonomy" id="1490495"/>
    <lineage>
        <taxon>Eukaryota</taxon>
        <taxon>Sar</taxon>
        <taxon>Stramenopiles</taxon>
        <taxon>Oomycota</taxon>
        <taxon>Peronosporomycetes</taxon>
        <taxon>Peronosporales</taxon>
        <taxon>Peronosporaceae</taxon>
        <taxon>Phytophthora</taxon>
    </lineage>
</organism>
<feature type="compositionally biased region" description="Low complexity" evidence="1">
    <location>
        <begin position="134"/>
        <end position="167"/>
    </location>
</feature>